<reference evidence="5 6" key="1">
    <citation type="submission" date="2016-04" db="EMBL/GenBank/DDBJ databases">
        <title>A degradative enzymes factory behind the ericoid mycorrhizal symbiosis.</title>
        <authorList>
            <consortium name="DOE Joint Genome Institute"/>
            <person name="Martino E."/>
            <person name="Morin E."/>
            <person name="Grelet G."/>
            <person name="Kuo A."/>
            <person name="Kohler A."/>
            <person name="Daghino S."/>
            <person name="Barry K."/>
            <person name="Choi C."/>
            <person name="Cichocki N."/>
            <person name="Clum A."/>
            <person name="Copeland A."/>
            <person name="Hainaut M."/>
            <person name="Haridas S."/>
            <person name="Labutti K."/>
            <person name="Lindquist E."/>
            <person name="Lipzen A."/>
            <person name="Khouja H.-R."/>
            <person name="Murat C."/>
            <person name="Ohm R."/>
            <person name="Olson A."/>
            <person name="Spatafora J."/>
            <person name="Veneault-Fourrey C."/>
            <person name="Henrissat B."/>
            <person name="Grigoriev I."/>
            <person name="Martin F."/>
            <person name="Perotto S."/>
        </authorList>
    </citation>
    <scope>NUCLEOTIDE SEQUENCE [LARGE SCALE GENOMIC DNA]</scope>
    <source>
        <strain evidence="5 6">E</strain>
    </source>
</reference>
<feature type="domain" description="Zn(2)-C6 fungal-type" evidence="4">
    <location>
        <begin position="10"/>
        <end position="38"/>
    </location>
</feature>
<keyword evidence="2" id="KW-0539">Nucleus</keyword>
<dbReference type="PANTHER" id="PTHR37534">
    <property type="entry name" value="TRANSCRIPTIONAL ACTIVATOR PROTEIN UGA3"/>
    <property type="match status" value="1"/>
</dbReference>
<dbReference type="SMART" id="SM00066">
    <property type="entry name" value="GAL4"/>
    <property type="match status" value="1"/>
</dbReference>
<sequence length="547" mass="61570">MAGEIRSTTGCWTCKLRKKKCPEEKPNCAVCNSLRLDCGGYGPRPRWMDGGAKEKEKLARIRETVKDVSSQKKRAAMNSKRQHRHAEEAAILANPSLGDVVPPYPLRATTSPSLRESSSPKPLLIDGPPPGLRPENTAAYIAQNESVLLMHYLDYVFPCQFRFYQPSLEDGGRGWLLSLLMLAKPLYYAACSLAAYHRQLKYCLQGGMGKGCFQIEALQTQYGVAITELRRYLEVLITSNRERTLTEEVELLCSVVFLISIEGFISSTETWQLHISAALSIFPDINKRIRDVELRKEGTLPHRVALSFFSTLLAWYSITSSATIGWELSAPCSHEIDIDFIHFDKVIGCENWVMFAIKDTILLAQWKSNLKAVGQLSVRELASRGNEIEARLNKELDKIQIPDPNSPFHMSLLEVDHSSVNSSVTRVYYFAAFVYLHVIISGAFPNLPEIRHAVAQSMESFKALPDPQLVNNLIWPFCISGCMAVEEDENFFKEFSLFGNPNDGKFGASKARVVMEECWRLRKLDPDSGKVDWRAAMDSLGFEILLV</sequence>
<proteinExistence type="predicted"/>
<comment type="subcellular location">
    <subcellularLocation>
        <location evidence="1">Nucleus</location>
    </subcellularLocation>
</comment>
<dbReference type="PANTHER" id="PTHR37534:SF26">
    <property type="entry name" value="TRANSCRIPTION FACTOR, PUTATIVE-RELATED"/>
    <property type="match status" value="1"/>
</dbReference>
<protein>
    <recommendedName>
        <fullName evidence="4">Zn(2)-C6 fungal-type domain-containing protein</fullName>
    </recommendedName>
</protein>
<feature type="region of interest" description="Disordered" evidence="3">
    <location>
        <begin position="102"/>
        <end position="129"/>
    </location>
</feature>
<dbReference type="CDD" id="cd00067">
    <property type="entry name" value="GAL4"/>
    <property type="match status" value="1"/>
</dbReference>
<dbReference type="InterPro" id="IPR021858">
    <property type="entry name" value="Fun_TF"/>
</dbReference>
<dbReference type="AlphaFoldDB" id="A0A2J6ST08"/>
<feature type="compositionally biased region" description="Polar residues" evidence="3">
    <location>
        <begin position="108"/>
        <end position="120"/>
    </location>
</feature>
<dbReference type="InterPro" id="IPR001138">
    <property type="entry name" value="Zn2Cys6_DnaBD"/>
</dbReference>
<dbReference type="PROSITE" id="PS50048">
    <property type="entry name" value="ZN2_CY6_FUNGAL_2"/>
    <property type="match status" value="1"/>
</dbReference>
<evidence type="ECO:0000256" key="3">
    <source>
        <dbReference type="SAM" id="MobiDB-lite"/>
    </source>
</evidence>
<name>A0A2J6ST08_9HELO</name>
<dbReference type="GO" id="GO:0008270">
    <property type="term" value="F:zinc ion binding"/>
    <property type="evidence" value="ECO:0007669"/>
    <property type="project" value="InterPro"/>
</dbReference>
<dbReference type="RefSeq" id="XP_024730727.1">
    <property type="nucleotide sequence ID" value="XM_024878521.1"/>
</dbReference>
<evidence type="ECO:0000313" key="5">
    <source>
        <dbReference type="EMBL" id="PMD53823.1"/>
    </source>
</evidence>
<evidence type="ECO:0000313" key="6">
    <source>
        <dbReference type="Proteomes" id="UP000235371"/>
    </source>
</evidence>
<dbReference type="OrthoDB" id="5213892at2759"/>
<evidence type="ECO:0000256" key="2">
    <source>
        <dbReference type="ARBA" id="ARBA00023242"/>
    </source>
</evidence>
<dbReference type="PROSITE" id="PS00463">
    <property type="entry name" value="ZN2_CY6_FUNGAL_1"/>
    <property type="match status" value="1"/>
</dbReference>
<dbReference type="GO" id="GO:0000976">
    <property type="term" value="F:transcription cis-regulatory region binding"/>
    <property type="evidence" value="ECO:0007669"/>
    <property type="project" value="TreeGrafter"/>
</dbReference>
<dbReference type="GO" id="GO:0000981">
    <property type="term" value="F:DNA-binding transcription factor activity, RNA polymerase II-specific"/>
    <property type="evidence" value="ECO:0007669"/>
    <property type="project" value="InterPro"/>
</dbReference>
<dbReference type="SUPFAM" id="SSF57701">
    <property type="entry name" value="Zn2/Cys6 DNA-binding domain"/>
    <property type="match status" value="1"/>
</dbReference>
<dbReference type="GO" id="GO:0005634">
    <property type="term" value="C:nucleus"/>
    <property type="evidence" value="ECO:0007669"/>
    <property type="project" value="UniProtKB-SubCell"/>
</dbReference>
<dbReference type="InterPro" id="IPR036864">
    <property type="entry name" value="Zn2-C6_fun-type_DNA-bd_sf"/>
</dbReference>
<dbReference type="Pfam" id="PF00172">
    <property type="entry name" value="Zn_clus"/>
    <property type="match status" value="1"/>
</dbReference>
<dbReference type="Proteomes" id="UP000235371">
    <property type="component" value="Unassembled WGS sequence"/>
</dbReference>
<organism evidence="5 6">
    <name type="scientific">Hyaloscypha bicolor E</name>
    <dbReference type="NCBI Taxonomy" id="1095630"/>
    <lineage>
        <taxon>Eukaryota</taxon>
        <taxon>Fungi</taxon>
        <taxon>Dikarya</taxon>
        <taxon>Ascomycota</taxon>
        <taxon>Pezizomycotina</taxon>
        <taxon>Leotiomycetes</taxon>
        <taxon>Helotiales</taxon>
        <taxon>Hyaloscyphaceae</taxon>
        <taxon>Hyaloscypha</taxon>
        <taxon>Hyaloscypha bicolor</taxon>
    </lineage>
</organism>
<gene>
    <name evidence="5" type="ORF">K444DRAFT_598131</name>
</gene>
<evidence type="ECO:0000259" key="4">
    <source>
        <dbReference type="PROSITE" id="PS50048"/>
    </source>
</evidence>
<dbReference type="GO" id="GO:0045944">
    <property type="term" value="P:positive regulation of transcription by RNA polymerase II"/>
    <property type="evidence" value="ECO:0007669"/>
    <property type="project" value="TreeGrafter"/>
</dbReference>
<accession>A0A2J6ST08</accession>
<dbReference type="InParanoid" id="A0A2J6ST08"/>
<dbReference type="STRING" id="1095630.A0A2J6ST08"/>
<dbReference type="GeneID" id="36586598"/>
<dbReference type="Pfam" id="PF11951">
    <property type="entry name" value="Fungal_trans_2"/>
    <property type="match status" value="1"/>
</dbReference>
<evidence type="ECO:0000256" key="1">
    <source>
        <dbReference type="ARBA" id="ARBA00004123"/>
    </source>
</evidence>
<keyword evidence="6" id="KW-1185">Reference proteome</keyword>
<dbReference type="Gene3D" id="4.10.240.10">
    <property type="entry name" value="Zn(2)-C6 fungal-type DNA-binding domain"/>
    <property type="match status" value="1"/>
</dbReference>
<dbReference type="EMBL" id="KZ613866">
    <property type="protein sequence ID" value="PMD53823.1"/>
    <property type="molecule type" value="Genomic_DNA"/>
</dbReference>